<dbReference type="Pfam" id="PF16613">
    <property type="entry name" value="RGS12_us1"/>
    <property type="match status" value="1"/>
</dbReference>
<name>A0A8C2XVG2_CAPHI</name>
<dbReference type="SUPFAM" id="SSF54236">
    <property type="entry name" value="Ubiquitin-like"/>
    <property type="match status" value="1"/>
</dbReference>
<dbReference type="InterPro" id="IPR003116">
    <property type="entry name" value="RBD_dom"/>
</dbReference>
<evidence type="ECO:0000259" key="2">
    <source>
        <dbReference type="PROSITE" id="PS50898"/>
    </source>
</evidence>
<evidence type="ECO:0000313" key="3">
    <source>
        <dbReference type="Ensembl" id="ENSCHIP00010025977.1"/>
    </source>
</evidence>
<feature type="compositionally biased region" description="Polar residues" evidence="1">
    <location>
        <begin position="179"/>
        <end position="194"/>
    </location>
</feature>
<reference evidence="3" key="2">
    <citation type="submission" date="2025-08" db="UniProtKB">
        <authorList>
            <consortium name="Ensembl"/>
        </authorList>
    </citation>
    <scope>IDENTIFICATION</scope>
</reference>
<accession>A0A8C2XVG2</accession>
<feature type="domain" description="RBD" evidence="2">
    <location>
        <begin position="95"/>
        <end position="165"/>
    </location>
</feature>
<dbReference type="Ensembl" id="ENSCHIT00010036671.1">
    <property type="protein sequence ID" value="ENSCHIP00010025977.1"/>
    <property type="gene ID" value="ENSCHIG00010019363.1"/>
</dbReference>
<dbReference type="InterPro" id="IPR029071">
    <property type="entry name" value="Ubiquitin-like_domsf"/>
</dbReference>
<feature type="region of interest" description="Disordered" evidence="1">
    <location>
        <begin position="1"/>
        <end position="67"/>
    </location>
</feature>
<feature type="region of interest" description="Disordered" evidence="1">
    <location>
        <begin position="164"/>
        <end position="194"/>
    </location>
</feature>
<evidence type="ECO:0000256" key="1">
    <source>
        <dbReference type="SAM" id="MobiDB-lite"/>
    </source>
</evidence>
<dbReference type="GO" id="GO:0008277">
    <property type="term" value="P:regulation of G protein-coupled receptor signaling pathway"/>
    <property type="evidence" value="ECO:0007669"/>
    <property type="project" value="TreeGrafter"/>
</dbReference>
<organism evidence="3">
    <name type="scientific">Capra hircus</name>
    <name type="common">Goat</name>
    <dbReference type="NCBI Taxonomy" id="9925"/>
    <lineage>
        <taxon>Eukaryota</taxon>
        <taxon>Metazoa</taxon>
        <taxon>Chordata</taxon>
        <taxon>Craniata</taxon>
        <taxon>Vertebrata</taxon>
        <taxon>Euteleostomi</taxon>
        <taxon>Mammalia</taxon>
        <taxon>Eutheria</taxon>
        <taxon>Laurasiatheria</taxon>
        <taxon>Artiodactyla</taxon>
        <taxon>Ruminantia</taxon>
        <taxon>Pecora</taxon>
        <taxon>Bovidae</taxon>
        <taxon>Caprinae</taxon>
        <taxon>Capra</taxon>
    </lineage>
</organism>
<dbReference type="GO" id="GO:0005634">
    <property type="term" value="C:nucleus"/>
    <property type="evidence" value="ECO:0007669"/>
    <property type="project" value="TreeGrafter"/>
</dbReference>
<dbReference type="GO" id="GO:0007165">
    <property type="term" value="P:signal transduction"/>
    <property type="evidence" value="ECO:0007669"/>
    <property type="project" value="InterPro"/>
</dbReference>
<reference evidence="3" key="1">
    <citation type="submission" date="2019-03" db="EMBL/GenBank/DDBJ databases">
        <title>Genome sequencing and reference-guided assembly of Black Bengal Goat (Capra hircus).</title>
        <authorList>
            <person name="Siddiki A.Z."/>
            <person name="Baten A."/>
            <person name="Billah M."/>
            <person name="Alam M.A.U."/>
            <person name="Shawrob K.S.M."/>
            <person name="Saha S."/>
            <person name="Chowdhury M."/>
            <person name="Rahman A.H."/>
            <person name="Stear M."/>
            <person name="Miah G."/>
            <person name="Das G.B."/>
            <person name="Hossain M.M."/>
            <person name="Kumkum M."/>
            <person name="Islam M.S."/>
            <person name="Mollah A.M."/>
            <person name="Ahsan A."/>
            <person name="Tusar F."/>
            <person name="Khan M.K.I."/>
        </authorList>
    </citation>
    <scope>NUCLEOTIDE SEQUENCE [LARGE SCALE GENOMIC DNA]</scope>
</reference>
<dbReference type="InterPro" id="IPR046995">
    <property type="entry name" value="RGS10/12/14-like"/>
</dbReference>
<dbReference type="GO" id="GO:0005096">
    <property type="term" value="F:GTPase activator activity"/>
    <property type="evidence" value="ECO:0007669"/>
    <property type="project" value="InterPro"/>
</dbReference>
<feature type="compositionally biased region" description="Basic and acidic residues" evidence="1">
    <location>
        <begin position="164"/>
        <end position="175"/>
    </location>
</feature>
<dbReference type="PANTHER" id="PTHR45945:SF1">
    <property type="entry name" value="REGULATOR OF G-PROTEIN SIGNALING 12"/>
    <property type="match status" value="1"/>
</dbReference>
<protein>
    <recommendedName>
        <fullName evidence="2">RBD domain-containing protein</fullName>
    </recommendedName>
</protein>
<dbReference type="GO" id="GO:0005737">
    <property type="term" value="C:cytoplasm"/>
    <property type="evidence" value="ECO:0007669"/>
    <property type="project" value="TreeGrafter"/>
</dbReference>
<dbReference type="GO" id="GO:0005886">
    <property type="term" value="C:plasma membrane"/>
    <property type="evidence" value="ECO:0007669"/>
    <property type="project" value="TreeGrafter"/>
</dbReference>
<dbReference type="SMART" id="SM00455">
    <property type="entry name" value="RBD"/>
    <property type="match status" value="1"/>
</dbReference>
<dbReference type="PROSITE" id="PS50898">
    <property type="entry name" value="RBD"/>
    <property type="match status" value="1"/>
</dbReference>
<dbReference type="PANTHER" id="PTHR45945">
    <property type="entry name" value="REGULATOR OF G-PROTEIN SIGNALING LOCO"/>
    <property type="match status" value="1"/>
</dbReference>
<proteinExistence type="predicted"/>
<dbReference type="Gene3D" id="3.10.20.90">
    <property type="entry name" value="Phosphatidylinositol 3-kinase Catalytic Subunit, Chain A, domain 1"/>
    <property type="match status" value="1"/>
</dbReference>
<sequence>KSGRSLNEELGDEDSERKRKAAFFSWSRTRSTGRSQKKKDHGDRPNDVLHANGGLGRRESQGSVSSAGSLDLPLVLHQDSSILESRDLRLEKRTLFRLDLVPINRSVGLKAKPSKPVTEVLRPVAAKYGLRLNELVARLSGEKEPLDLGAPISSLDGQRVILEEKDPSRGKDKQRSAPVRQSTAVNASSRNHSATVISPRPAPAMLGVVAPAALCSSWACAPGWGVLLGRLCAARSHWPGNCWVGVCASHEVFIAIDFCNSCKVQIRAVCFQVPCYVTDERAVVSAT</sequence>
<dbReference type="AlphaFoldDB" id="A0A8C2XVG2"/>